<evidence type="ECO:0000256" key="1">
    <source>
        <dbReference type="ARBA" id="ARBA00023125"/>
    </source>
</evidence>
<gene>
    <name evidence="6" type="ORF">HF519_11485</name>
</gene>
<evidence type="ECO:0000313" key="7">
    <source>
        <dbReference type="Proteomes" id="UP000586918"/>
    </source>
</evidence>
<dbReference type="InterPro" id="IPR011010">
    <property type="entry name" value="DNA_brk_join_enz"/>
</dbReference>
<evidence type="ECO:0000256" key="2">
    <source>
        <dbReference type="ARBA" id="ARBA00023172"/>
    </source>
</evidence>
<accession>A0A848DHN0</accession>
<evidence type="ECO:0000259" key="5">
    <source>
        <dbReference type="PROSITE" id="PS51900"/>
    </source>
</evidence>
<dbReference type="Gene3D" id="1.10.443.10">
    <property type="entry name" value="Intergrase catalytic core"/>
    <property type="match status" value="1"/>
</dbReference>
<dbReference type="PROSITE" id="PS51900">
    <property type="entry name" value="CB"/>
    <property type="match status" value="1"/>
</dbReference>
<dbReference type="Proteomes" id="UP000586918">
    <property type="component" value="Unassembled WGS sequence"/>
</dbReference>
<dbReference type="Pfam" id="PF00589">
    <property type="entry name" value="Phage_integrase"/>
    <property type="match status" value="1"/>
</dbReference>
<dbReference type="PANTHER" id="PTHR30349">
    <property type="entry name" value="PHAGE INTEGRASE-RELATED"/>
    <property type="match status" value="1"/>
</dbReference>
<dbReference type="SUPFAM" id="SSF56349">
    <property type="entry name" value="DNA breaking-rejoining enzymes"/>
    <property type="match status" value="1"/>
</dbReference>
<dbReference type="GO" id="GO:0003677">
    <property type="term" value="F:DNA binding"/>
    <property type="evidence" value="ECO:0007669"/>
    <property type="project" value="UniProtKB-UniRule"/>
</dbReference>
<keyword evidence="2" id="KW-0233">DNA recombination</keyword>
<evidence type="ECO:0000256" key="3">
    <source>
        <dbReference type="PROSITE-ProRule" id="PRU01248"/>
    </source>
</evidence>
<comment type="caution">
    <text evidence="6">The sequence shown here is derived from an EMBL/GenBank/DDBJ whole genome shotgun (WGS) entry which is preliminary data.</text>
</comment>
<feature type="domain" description="Tyr recombinase" evidence="4">
    <location>
        <begin position="185"/>
        <end position="392"/>
    </location>
</feature>
<dbReference type="InterPro" id="IPR050090">
    <property type="entry name" value="Tyrosine_recombinase_XerCD"/>
</dbReference>
<sequence>MTADADAPLAVMEALRGPDRAAVAVADPLEDGGSGWPGVRDPDALRAQLVDWLSQYDNAGTRRTYAYALGLPIGWVDAIGGVAAQSDDPGIRRPPPAPAGPLHGLAWFRWCAAQGLDPRAATGAHVKAWLHALTAAGAQRRTRQRMLSTLSALYGHLAETGAVAANPAALNRSRLGLSSSARDASPTVRLTAGQLKAMLVAAGRLHYTSDARYQRLYALRGVAVVAVLTLGLRISELVGLDRDDLYRTGGEEVLRVLGKGGLRREVYLTDLVRVALAEYLAERDRVAGAALPARRGRTTAGGTPLIATRGGGRCSRVDLYTLLRRIAAGAGPALADVADRVHPHALRHAYVTIALEQDARIQHVQADVGHATIATTEHYDRGRRTRDTSAADLVAAAIAAAPGPGGD</sequence>
<feature type="domain" description="Core-binding (CB)" evidence="5">
    <location>
        <begin position="43"/>
        <end position="158"/>
    </location>
</feature>
<proteinExistence type="predicted"/>
<keyword evidence="1 3" id="KW-0238">DNA-binding</keyword>
<protein>
    <submittedName>
        <fullName evidence="6">Tyrosine-type recombinase/integrase</fullName>
    </submittedName>
</protein>
<reference evidence="6 7" key="1">
    <citation type="submission" date="2020-04" db="EMBL/GenBank/DDBJ databases">
        <authorList>
            <person name="Klaysubun C."/>
            <person name="Duangmal K."/>
            <person name="Lipun K."/>
        </authorList>
    </citation>
    <scope>NUCLEOTIDE SEQUENCE [LARGE SCALE GENOMIC DNA]</scope>
    <source>
        <strain evidence="6 7">DSM 45300</strain>
    </source>
</reference>
<dbReference type="GO" id="GO:0006310">
    <property type="term" value="P:DNA recombination"/>
    <property type="evidence" value="ECO:0007669"/>
    <property type="project" value="UniProtKB-KW"/>
</dbReference>
<organism evidence="6 7">
    <name type="scientific">Pseudonocardia bannensis</name>
    <dbReference type="NCBI Taxonomy" id="630973"/>
    <lineage>
        <taxon>Bacteria</taxon>
        <taxon>Bacillati</taxon>
        <taxon>Actinomycetota</taxon>
        <taxon>Actinomycetes</taxon>
        <taxon>Pseudonocardiales</taxon>
        <taxon>Pseudonocardiaceae</taxon>
        <taxon>Pseudonocardia</taxon>
    </lineage>
</organism>
<dbReference type="InterPro" id="IPR010998">
    <property type="entry name" value="Integrase_recombinase_N"/>
</dbReference>
<dbReference type="PANTHER" id="PTHR30349:SF90">
    <property type="entry name" value="TYROSINE RECOMBINASE XERD"/>
    <property type="match status" value="1"/>
</dbReference>
<keyword evidence="7" id="KW-1185">Reference proteome</keyword>
<dbReference type="InterPro" id="IPR013762">
    <property type="entry name" value="Integrase-like_cat_sf"/>
</dbReference>
<dbReference type="InterPro" id="IPR002104">
    <property type="entry name" value="Integrase_catalytic"/>
</dbReference>
<dbReference type="Gene3D" id="1.10.150.130">
    <property type="match status" value="1"/>
</dbReference>
<dbReference type="AlphaFoldDB" id="A0A848DHN0"/>
<dbReference type="EMBL" id="JAAXKZ010000033">
    <property type="protein sequence ID" value="NMH92180.1"/>
    <property type="molecule type" value="Genomic_DNA"/>
</dbReference>
<evidence type="ECO:0000313" key="6">
    <source>
        <dbReference type="EMBL" id="NMH92180.1"/>
    </source>
</evidence>
<dbReference type="RefSeq" id="WP_169412899.1">
    <property type="nucleotide sequence ID" value="NZ_JAAXKZ010000033.1"/>
</dbReference>
<dbReference type="InterPro" id="IPR044068">
    <property type="entry name" value="CB"/>
</dbReference>
<dbReference type="GO" id="GO:0015074">
    <property type="term" value="P:DNA integration"/>
    <property type="evidence" value="ECO:0007669"/>
    <property type="project" value="InterPro"/>
</dbReference>
<evidence type="ECO:0000259" key="4">
    <source>
        <dbReference type="PROSITE" id="PS51898"/>
    </source>
</evidence>
<name>A0A848DHN0_9PSEU</name>
<dbReference type="PROSITE" id="PS51898">
    <property type="entry name" value="TYR_RECOMBINASE"/>
    <property type="match status" value="1"/>
</dbReference>